<dbReference type="Pfam" id="PF01019">
    <property type="entry name" value="G_glu_transpept"/>
    <property type="match status" value="1"/>
</dbReference>
<organism evidence="1 2">
    <name type="scientific">Haematobacter genomosp. 1</name>
    <dbReference type="NCBI Taxonomy" id="366618"/>
    <lineage>
        <taxon>Bacteria</taxon>
        <taxon>Pseudomonadati</taxon>
        <taxon>Pseudomonadota</taxon>
        <taxon>Alphaproteobacteria</taxon>
        <taxon>Rhodobacterales</taxon>
        <taxon>Paracoccaceae</taxon>
        <taxon>Haematobacter</taxon>
    </lineage>
</organism>
<dbReference type="InterPro" id="IPR052896">
    <property type="entry name" value="GGT-like_enzyme"/>
</dbReference>
<dbReference type="AlphaFoldDB" id="A0A212A6U7"/>
<keyword evidence="1" id="KW-0808">Transferase</keyword>
<dbReference type="Gene3D" id="3.60.20.40">
    <property type="match status" value="1"/>
</dbReference>
<dbReference type="Proteomes" id="UP000196878">
    <property type="component" value="Unassembled WGS sequence"/>
</dbReference>
<name>A0A212A6U7_9RHOB</name>
<reference evidence="1 2" key="1">
    <citation type="submission" date="2016-12" db="EMBL/GenBank/DDBJ databases">
        <title>Comparison of Traditional DNA-DNA Hybridization with In Silico Genomic Analysis.</title>
        <authorList>
            <person name="Nicholson A.C."/>
            <person name="Humrighouse B.W."/>
            <person name="Graziano J."/>
            <person name="Lasker B."/>
            <person name="Whitney A.M."/>
            <person name="Mcquiston J.R."/>
        </authorList>
    </citation>
    <scope>NUCLEOTIDE SEQUENCE [LARGE SCALE GENOMIC DNA]</scope>
    <source>
        <strain evidence="1 2">H2240</strain>
    </source>
</reference>
<dbReference type="OrthoDB" id="9781342at2"/>
<proteinExistence type="predicted"/>
<comment type="caution">
    <text evidence="1">The sequence shown here is derived from an EMBL/GenBank/DDBJ whole genome shotgun (WGS) entry which is preliminary data.</text>
</comment>
<dbReference type="PRINTS" id="PR01210">
    <property type="entry name" value="GGTRANSPTASE"/>
</dbReference>
<dbReference type="InterPro" id="IPR043137">
    <property type="entry name" value="GGT_ssub_C"/>
</dbReference>
<dbReference type="EMBL" id="NIPW01000051">
    <property type="protein sequence ID" value="OWJ74806.1"/>
    <property type="molecule type" value="Genomic_DNA"/>
</dbReference>
<evidence type="ECO:0000313" key="1">
    <source>
        <dbReference type="EMBL" id="OWJ74806.1"/>
    </source>
</evidence>
<dbReference type="GO" id="GO:0016740">
    <property type="term" value="F:transferase activity"/>
    <property type="evidence" value="ECO:0007669"/>
    <property type="project" value="UniProtKB-KW"/>
</dbReference>
<dbReference type="PANTHER" id="PTHR43881:SF5">
    <property type="entry name" value="GAMMA-GLUTAMYLTRANSPEPTIDASE"/>
    <property type="match status" value="1"/>
</dbReference>
<evidence type="ECO:0000313" key="2">
    <source>
        <dbReference type="Proteomes" id="UP000196878"/>
    </source>
</evidence>
<dbReference type="InterPro" id="IPR043138">
    <property type="entry name" value="GGT_lsub"/>
</dbReference>
<dbReference type="Gene3D" id="1.10.246.130">
    <property type="match status" value="1"/>
</dbReference>
<protein>
    <submittedName>
        <fullName evidence="1">Gamma-glutamyltransferase</fullName>
    </submittedName>
</protein>
<gene>
    <name evidence="1" type="ORF">CDV49_18610</name>
</gene>
<keyword evidence="2" id="KW-1185">Reference proteome</keyword>
<dbReference type="RefSeq" id="WP_088216816.1">
    <property type="nucleotide sequence ID" value="NZ_NIPW01000051.1"/>
</dbReference>
<dbReference type="SUPFAM" id="SSF56235">
    <property type="entry name" value="N-terminal nucleophile aminohydrolases (Ntn hydrolases)"/>
    <property type="match status" value="1"/>
</dbReference>
<dbReference type="PANTHER" id="PTHR43881">
    <property type="entry name" value="GAMMA-GLUTAMYLTRANSPEPTIDASE (AFU_ORTHOLOGUE AFUA_4G13580)"/>
    <property type="match status" value="1"/>
</dbReference>
<sequence>MRETPMSYGGMVTAPHHLASQAGRYVLEQGGTAIEATIAMAAALAVVYPHMTGLGGDGFWLVAHKGEAPRGIDASGTAVGAATLDRYAGLDVIPQRGVMAANTVAGTVGGWQLAREISGERHQPLPLRTLLAPAIQYATDGFAVSRSQEELTRTHLGVLAPVPGFSRTYLDAGAVPRIGTRMRMPRLADTLETLAEEGLDGFYRGRLAERISRDMAGVGGMVTVDDLAGWHACEVTPLSVAMRDGSRLYNLPAPTQGMASLAILGVSDRLEQGASESFTQVHGLIEATKRAFIQRDALIGSPELSGDLAGPLQISALSAEAAKIDMMRAAPWPHRAEPGDTIWCGAVDSHGTMVSFIQSIFFEFGSGVVLGETGLTWQNRGSSFQLGSGGPRGLAPGRKPFHTLNPAFADLACGRRMSYGTMGGEGQPQTQAVVFSRHVRHGVGLQEAITRPRWLLGRTWGTVATNLKVEADLGDELIAALRAAGHDLEIVPPHSGMMGHAGALVLHPDGLIEGATDPRSDGAVVAI</sequence>
<dbReference type="InterPro" id="IPR029055">
    <property type="entry name" value="Ntn_hydrolases_N"/>
</dbReference>
<accession>A0A212A6U7</accession>